<dbReference type="PANTHER" id="PTHR42988">
    <property type="entry name" value="PHOSPHOHYDROLASE"/>
    <property type="match status" value="1"/>
</dbReference>
<keyword evidence="2 6" id="KW-0378">Hydrolase</keyword>
<dbReference type="InterPro" id="IPR050884">
    <property type="entry name" value="CNP_phosphodiesterase-III"/>
</dbReference>
<evidence type="ECO:0000256" key="2">
    <source>
        <dbReference type="ARBA" id="ARBA00022801"/>
    </source>
</evidence>
<dbReference type="EMBL" id="UIDG01000029">
    <property type="protein sequence ID" value="SUS04236.1"/>
    <property type="molecule type" value="Genomic_DNA"/>
</dbReference>
<keyword evidence="3" id="KW-0408">Iron</keyword>
<accession>A0A380T9P7</accession>
<evidence type="ECO:0000256" key="3">
    <source>
        <dbReference type="ARBA" id="ARBA00023004"/>
    </source>
</evidence>
<proteinExistence type="inferred from homology"/>
<evidence type="ECO:0000256" key="4">
    <source>
        <dbReference type="ARBA" id="ARBA00025742"/>
    </source>
</evidence>
<sequence length="269" mass="29443">MLIAQISDLHLRAGGALTFERFDTADALGRAIDHINNLDPLPDVTLATGDLTDDGRPEEYQALRAALDRLRMPAYVIPGNHDDRDNLRQAFADRGYLPADGEFLHYTVETWPLRLIGLDTVIPGEIGGGLCSERLAWLVNRLAEQPDRPTLIFMHHPPFPTGIRYMDAPPLEGAAELEALIRRHAQVRQIVCGHIHRTIAVNWAGTVAAVGPSPVFQMNLALAPCGRFKPVAEVCAIALYLWENGIGPIAHTSIVREQPARAVKAAVPA</sequence>
<gene>
    <name evidence="6" type="primary">cpdA</name>
    <name evidence="6" type="ORF">DF3PB_1240006</name>
    <name evidence="7" type="ORF">DF3PB_580002</name>
</gene>
<keyword evidence="1" id="KW-0479">Metal-binding</keyword>
<comment type="similarity">
    <text evidence="4">Belongs to the cyclic nucleotide phosphodiesterase class-III family.</text>
</comment>
<evidence type="ECO:0000256" key="1">
    <source>
        <dbReference type="ARBA" id="ARBA00022723"/>
    </source>
</evidence>
<dbReference type="GO" id="GO:0046872">
    <property type="term" value="F:metal ion binding"/>
    <property type="evidence" value="ECO:0007669"/>
    <property type="project" value="UniProtKB-KW"/>
</dbReference>
<organism evidence="6">
    <name type="scientific">metagenome</name>
    <dbReference type="NCBI Taxonomy" id="256318"/>
    <lineage>
        <taxon>unclassified sequences</taxon>
        <taxon>metagenomes</taxon>
    </lineage>
</organism>
<dbReference type="EMBL" id="UIDG01000534">
    <property type="protein sequence ID" value="SUS08095.1"/>
    <property type="molecule type" value="Genomic_DNA"/>
</dbReference>
<evidence type="ECO:0000259" key="5">
    <source>
        <dbReference type="Pfam" id="PF00149"/>
    </source>
</evidence>
<dbReference type="Gene3D" id="3.60.21.40">
    <property type="entry name" value="GpdQ, catalytic alpha/beta sandwich domain"/>
    <property type="match status" value="1"/>
</dbReference>
<dbReference type="PANTHER" id="PTHR42988:SF2">
    <property type="entry name" value="CYCLIC NUCLEOTIDE PHOSPHODIESTERASE CBUA0032-RELATED"/>
    <property type="match status" value="1"/>
</dbReference>
<dbReference type="CDD" id="cd07402">
    <property type="entry name" value="MPP_GpdQ"/>
    <property type="match status" value="1"/>
</dbReference>
<dbReference type="InterPro" id="IPR026575">
    <property type="entry name" value="GpdQ/CpdA-like"/>
</dbReference>
<dbReference type="Gene3D" id="3.30.750.180">
    <property type="entry name" value="GpdQ, beta-strand dimerisation domain"/>
    <property type="match status" value="1"/>
</dbReference>
<dbReference type="InterPro" id="IPR004843">
    <property type="entry name" value="Calcineurin-like_PHP"/>
</dbReference>
<feature type="domain" description="Calcineurin-like phosphoesterase" evidence="5">
    <location>
        <begin position="1"/>
        <end position="197"/>
    </location>
</feature>
<dbReference type="SUPFAM" id="SSF56300">
    <property type="entry name" value="Metallo-dependent phosphatases"/>
    <property type="match status" value="1"/>
</dbReference>
<dbReference type="EC" id="3.1.4.53" evidence="6"/>
<dbReference type="InterPro" id="IPR042281">
    <property type="entry name" value="GpdQ_beta-strand"/>
</dbReference>
<name>A0A380T9P7_9ZZZZ</name>
<dbReference type="InterPro" id="IPR029052">
    <property type="entry name" value="Metallo-depent_PP-like"/>
</dbReference>
<dbReference type="GO" id="GO:0004115">
    <property type="term" value="F:3',5'-cyclic-AMP phosphodiesterase activity"/>
    <property type="evidence" value="ECO:0007669"/>
    <property type="project" value="UniProtKB-EC"/>
</dbReference>
<evidence type="ECO:0000313" key="7">
    <source>
        <dbReference type="EMBL" id="SUS08095.1"/>
    </source>
</evidence>
<dbReference type="Pfam" id="PF00149">
    <property type="entry name" value="Metallophos"/>
    <property type="match status" value="1"/>
</dbReference>
<protein>
    <submittedName>
        <fullName evidence="6">3',5'-cyclic adenosine monophosphate phosphodiesterase CpdA</fullName>
        <ecNumber evidence="6">3.1.4.53</ecNumber>
    </submittedName>
</protein>
<dbReference type="AlphaFoldDB" id="A0A380T9P7"/>
<reference evidence="6" key="1">
    <citation type="submission" date="2018-07" db="EMBL/GenBank/DDBJ databases">
        <authorList>
            <person name="Quirk P.G."/>
            <person name="Krulwich T.A."/>
        </authorList>
    </citation>
    <scope>NUCLEOTIDE SEQUENCE</scope>
</reference>
<evidence type="ECO:0000313" key="6">
    <source>
        <dbReference type="EMBL" id="SUS04236.1"/>
    </source>
</evidence>
<dbReference type="InterPro" id="IPR042283">
    <property type="entry name" value="GpdQ_catalytic"/>
</dbReference>